<comment type="caution">
    <text evidence="1">The sequence shown here is derived from an EMBL/GenBank/DDBJ whole genome shotgun (WGS) entry which is preliminary data.</text>
</comment>
<dbReference type="RefSeq" id="XP_070899043.1">
    <property type="nucleotide sequence ID" value="XM_071040126.1"/>
</dbReference>
<protein>
    <recommendedName>
        <fullName evidence="3">2Fe-2S ferredoxin-type domain-containing protein</fullName>
    </recommendedName>
</protein>
<dbReference type="Proteomes" id="UP001610444">
    <property type="component" value="Unassembled WGS sequence"/>
</dbReference>
<organism evidence="1 2">
    <name type="scientific">Aspergillus pseudodeflectus</name>
    <dbReference type="NCBI Taxonomy" id="176178"/>
    <lineage>
        <taxon>Eukaryota</taxon>
        <taxon>Fungi</taxon>
        <taxon>Dikarya</taxon>
        <taxon>Ascomycota</taxon>
        <taxon>Pezizomycotina</taxon>
        <taxon>Eurotiomycetes</taxon>
        <taxon>Eurotiomycetidae</taxon>
        <taxon>Eurotiales</taxon>
        <taxon>Aspergillaceae</taxon>
        <taxon>Aspergillus</taxon>
        <taxon>Aspergillus subgen. Nidulantes</taxon>
    </lineage>
</organism>
<evidence type="ECO:0008006" key="3">
    <source>
        <dbReference type="Google" id="ProtNLM"/>
    </source>
</evidence>
<name>A0ABR4KCF1_9EURO</name>
<accession>A0ABR4KCF1</accession>
<sequence>MDVTMCILLGAPCSALVRASDTDYALAVFHELHVDCSGYYSAGQCGQCEILIDCETNGDVQNCKLAQSPLTVTLTGQ</sequence>
<evidence type="ECO:0000313" key="2">
    <source>
        <dbReference type="Proteomes" id="UP001610444"/>
    </source>
</evidence>
<feature type="non-terminal residue" evidence="1">
    <location>
        <position position="1"/>
    </location>
</feature>
<reference evidence="1 2" key="1">
    <citation type="submission" date="2024-07" db="EMBL/GenBank/DDBJ databases">
        <title>Section-level genome sequencing and comparative genomics of Aspergillus sections Usti and Cavernicolus.</title>
        <authorList>
            <consortium name="Lawrence Berkeley National Laboratory"/>
            <person name="Nybo J.L."/>
            <person name="Vesth T.C."/>
            <person name="Theobald S."/>
            <person name="Frisvad J.C."/>
            <person name="Larsen T.O."/>
            <person name="Kjaerboelling I."/>
            <person name="Rothschild-Mancinelli K."/>
            <person name="Lyhne E.K."/>
            <person name="Kogle M.E."/>
            <person name="Barry K."/>
            <person name="Clum A."/>
            <person name="Na H."/>
            <person name="Ledsgaard L."/>
            <person name="Lin J."/>
            <person name="Lipzen A."/>
            <person name="Kuo A."/>
            <person name="Riley R."/>
            <person name="Mondo S."/>
            <person name="LaButti K."/>
            <person name="Haridas S."/>
            <person name="Pangalinan J."/>
            <person name="Salamov A.A."/>
            <person name="Simmons B.A."/>
            <person name="Magnuson J.K."/>
            <person name="Chen J."/>
            <person name="Drula E."/>
            <person name="Henrissat B."/>
            <person name="Wiebenga A."/>
            <person name="Lubbers R.J."/>
            <person name="Gomes A.C."/>
            <person name="Macurrencykelacurrency M.R."/>
            <person name="Stajich J."/>
            <person name="Grigoriev I.V."/>
            <person name="Mortensen U.H."/>
            <person name="De vries R.P."/>
            <person name="Baker S.E."/>
            <person name="Andersen M.R."/>
        </authorList>
    </citation>
    <scope>NUCLEOTIDE SEQUENCE [LARGE SCALE GENOMIC DNA]</scope>
    <source>
        <strain evidence="1 2">CBS 756.74</strain>
    </source>
</reference>
<dbReference type="EMBL" id="JBFXLR010000021">
    <property type="protein sequence ID" value="KAL2849961.1"/>
    <property type="molecule type" value="Genomic_DNA"/>
</dbReference>
<dbReference type="GeneID" id="98155290"/>
<keyword evidence="2" id="KW-1185">Reference proteome</keyword>
<evidence type="ECO:0000313" key="1">
    <source>
        <dbReference type="EMBL" id="KAL2849961.1"/>
    </source>
</evidence>
<proteinExistence type="predicted"/>
<gene>
    <name evidence="1" type="ORF">BJX68DRAFT_237087</name>
</gene>